<evidence type="ECO:0000256" key="2">
    <source>
        <dbReference type="ARBA" id="ARBA00004629"/>
    </source>
</evidence>
<dbReference type="CTD" id="221150"/>
<evidence type="ECO:0000256" key="9">
    <source>
        <dbReference type="ARBA" id="ARBA00022838"/>
    </source>
</evidence>
<dbReference type="Ensembl" id="ENSPKIT00000039280.1">
    <property type="protein sequence ID" value="ENSPKIP00000014825.1"/>
    <property type="gene ID" value="ENSPKIG00000001754.1"/>
</dbReference>
<name>A0A3B3RA80_9TELE</name>
<organism evidence="14 15">
    <name type="scientific">Paramormyrops kingsleyae</name>
    <dbReference type="NCBI Taxonomy" id="1676925"/>
    <lineage>
        <taxon>Eukaryota</taxon>
        <taxon>Metazoa</taxon>
        <taxon>Chordata</taxon>
        <taxon>Craniata</taxon>
        <taxon>Vertebrata</taxon>
        <taxon>Euteleostomi</taxon>
        <taxon>Actinopterygii</taxon>
        <taxon>Neopterygii</taxon>
        <taxon>Teleostei</taxon>
        <taxon>Osteoglossocephala</taxon>
        <taxon>Osteoglossomorpha</taxon>
        <taxon>Osteoglossiformes</taxon>
        <taxon>Mormyridae</taxon>
        <taxon>Paramormyrops</taxon>
    </lineage>
</organism>
<evidence type="ECO:0000256" key="6">
    <source>
        <dbReference type="ARBA" id="ARBA00022618"/>
    </source>
</evidence>
<evidence type="ECO:0000256" key="8">
    <source>
        <dbReference type="ARBA" id="ARBA00022776"/>
    </source>
</evidence>
<dbReference type="GeneTree" id="ENSGT00500000045005"/>
<evidence type="ECO:0000313" key="15">
    <source>
        <dbReference type="Proteomes" id="UP000261540"/>
    </source>
</evidence>
<evidence type="ECO:0000256" key="7">
    <source>
        <dbReference type="ARBA" id="ARBA00022701"/>
    </source>
</evidence>
<evidence type="ECO:0000256" key="10">
    <source>
        <dbReference type="ARBA" id="ARBA00023212"/>
    </source>
</evidence>
<comment type="subcellular location">
    <subcellularLocation>
        <location evidence="2">Chromosome</location>
        <location evidence="2">Centromere</location>
        <location evidence="2">Kinetochore</location>
    </subcellularLocation>
    <subcellularLocation>
        <location evidence="1">Cytoplasm</location>
        <location evidence="1">Cytoskeleton</location>
        <location evidence="1">Spindle</location>
    </subcellularLocation>
</comment>
<evidence type="ECO:0000313" key="14">
    <source>
        <dbReference type="Ensembl" id="ENSPKIP00000014825.1"/>
    </source>
</evidence>
<dbReference type="PANTHER" id="PTHR48118:SF1">
    <property type="entry name" value="SPINDLE AND KINETOCHORE-ASSOCIATED PROTEIN 3"/>
    <property type="match status" value="1"/>
</dbReference>
<evidence type="ECO:0000256" key="12">
    <source>
        <dbReference type="ARBA" id="ARBA00023328"/>
    </source>
</evidence>
<dbReference type="GO" id="GO:0005876">
    <property type="term" value="C:spindle microtubule"/>
    <property type="evidence" value="ECO:0007669"/>
    <property type="project" value="TreeGrafter"/>
</dbReference>
<proteinExistence type="inferred from homology"/>
<reference evidence="14" key="2">
    <citation type="submission" date="2025-09" db="UniProtKB">
        <authorList>
            <consortium name="Ensembl"/>
        </authorList>
    </citation>
    <scope>IDENTIFICATION</scope>
</reference>
<dbReference type="GO" id="GO:0000940">
    <property type="term" value="C:outer kinetochore"/>
    <property type="evidence" value="ECO:0007669"/>
    <property type="project" value="InterPro"/>
</dbReference>
<dbReference type="InterPro" id="IPR033341">
    <property type="entry name" value="SKA3"/>
</dbReference>
<evidence type="ECO:0000256" key="1">
    <source>
        <dbReference type="ARBA" id="ARBA00004186"/>
    </source>
</evidence>
<keyword evidence="11" id="KW-0131">Cell cycle</keyword>
<accession>A0A3B3RA80</accession>
<feature type="region of interest" description="Disordered" evidence="13">
    <location>
        <begin position="104"/>
        <end position="167"/>
    </location>
</feature>
<dbReference type="STRING" id="1676925.ENSPKIP00000014825"/>
<keyword evidence="15" id="KW-1185">Reference proteome</keyword>
<keyword evidence="10" id="KW-0206">Cytoskeleton</keyword>
<dbReference type="GO" id="GO:0051301">
    <property type="term" value="P:cell division"/>
    <property type="evidence" value="ECO:0007669"/>
    <property type="project" value="UniProtKB-KW"/>
</dbReference>
<evidence type="ECO:0000256" key="4">
    <source>
        <dbReference type="ARBA" id="ARBA00022454"/>
    </source>
</evidence>
<protein>
    <submittedName>
        <fullName evidence="14">Spindle and kinetochore associated complex subunit 3</fullName>
    </submittedName>
</protein>
<sequence length="604" mass="66653">METSAGVFGKLRNLALLLETETAELHRAHKNPHHEGTEGTVKVLHELHTEVRDLKVQVRDQLVCCRVEDREMRSFMQACMVLKQRTTEDLRLLRRHYEKYGYKAPSEVKGHKDDQKAEKTQESKDSEEEEQEVEEEREQHLAVDGETDAAPVCMTPAKPPPRTADPMRTPRLSDFGLSGFHLLAPLGEPAPPVAFAPPTAEPPALSSLPRVPKTPKCALKMDEEALTPRLEDFGISEHTMCLNNDFTMDLLRKKPSRLHSDAVTSVDLDPVPSPKLDNYLLSPMPASVTSDSEANDVASPQPPALCTPGLKITKTKSHAASLLDSDTTQLPDLHLTPEPPAFETPYVKKLVRDEEARPSKVFSSRSFVYQPDIPRMPVRATPKDENTLEMPTLELFLSSCPRNADGAAPLVTNKASGGSFGLKEPLLPDLGANRELQDHERTLLSPPGQSSLAPHPKTPDMPDISSFTQDIFKLISQDNITSASAITATPKTTALQSATPSRKENRVQALNLVLEEEFWGLPGYLRQMPLSSLNQAIRKINTALEGRQWGGSTEPGLFLLDELTSITGAGLKAHVYFLCLTELKRLECVLGEGSSSVFRVCSRI</sequence>
<dbReference type="GO" id="GO:0007059">
    <property type="term" value="P:chromosome segregation"/>
    <property type="evidence" value="ECO:0007669"/>
    <property type="project" value="InterPro"/>
</dbReference>
<feature type="compositionally biased region" description="Acidic residues" evidence="13">
    <location>
        <begin position="125"/>
        <end position="136"/>
    </location>
</feature>
<evidence type="ECO:0000256" key="5">
    <source>
        <dbReference type="ARBA" id="ARBA00022490"/>
    </source>
</evidence>
<dbReference type="Proteomes" id="UP000261540">
    <property type="component" value="Unplaced"/>
</dbReference>
<comment type="similarity">
    <text evidence="3">Belongs to the SKA3 family.</text>
</comment>
<keyword evidence="8" id="KW-0498">Mitosis</keyword>
<dbReference type="AlphaFoldDB" id="A0A3B3RA80"/>
<evidence type="ECO:0000256" key="11">
    <source>
        <dbReference type="ARBA" id="ARBA00023306"/>
    </source>
</evidence>
<dbReference type="Gene3D" id="6.10.250.1400">
    <property type="match status" value="1"/>
</dbReference>
<dbReference type="PANTHER" id="PTHR48118">
    <property type="entry name" value="SPINDLE AND KINETOCHORE-ASSOCIATED PROTEIN 3"/>
    <property type="match status" value="1"/>
</dbReference>
<keyword evidence="5" id="KW-0963">Cytoplasm</keyword>
<keyword evidence="4" id="KW-0158">Chromosome</keyword>
<keyword evidence="9" id="KW-0995">Kinetochore</keyword>
<feature type="region of interest" description="Disordered" evidence="13">
    <location>
        <begin position="442"/>
        <end position="463"/>
    </location>
</feature>
<evidence type="ECO:0000256" key="3">
    <source>
        <dbReference type="ARBA" id="ARBA00007716"/>
    </source>
</evidence>
<reference evidence="14" key="1">
    <citation type="submission" date="2025-08" db="UniProtKB">
        <authorList>
            <consortium name="Ensembl"/>
        </authorList>
    </citation>
    <scope>IDENTIFICATION</scope>
</reference>
<keyword evidence="12" id="KW-0137">Centromere</keyword>
<keyword evidence="7" id="KW-0493">Microtubule</keyword>
<keyword evidence="6" id="KW-0132">Cell division</keyword>
<dbReference type="GO" id="GO:0000278">
    <property type="term" value="P:mitotic cell cycle"/>
    <property type="evidence" value="ECO:0007669"/>
    <property type="project" value="TreeGrafter"/>
</dbReference>
<feature type="compositionally biased region" description="Basic and acidic residues" evidence="13">
    <location>
        <begin position="104"/>
        <end position="124"/>
    </location>
</feature>
<evidence type="ECO:0000256" key="13">
    <source>
        <dbReference type="SAM" id="MobiDB-lite"/>
    </source>
</evidence>